<evidence type="ECO:0000256" key="1">
    <source>
        <dbReference type="SAM" id="MobiDB-lite"/>
    </source>
</evidence>
<feature type="region of interest" description="Disordered" evidence="1">
    <location>
        <begin position="295"/>
        <end position="358"/>
    </location>
</feature>
<reference evidence="2" key="1">
    <citation type="submission" date="2018-03" db="EMBL/GenBank/DDBJ databases">
        <title>Draft genome sequences of Megaviruse, new member of the family Mimiviridae isolated from water in Shanghai, China.</title>
        <authorList>
            <person name="Xia Y."/>
        </authorList>
    </citation>
    <scope>NUCLEOTIDE SEQUENCE</scope>
    <source>
        <strain evidence="2">SH</strain>
    </source>
</reference>
<name>A0A3Q8U7P3_9VIRU</name>
<feature type="compositionally biased region" description="Low complexity" evidence="1">
    <location>
        <begin position="326"/>
        <end position="335"/>
    </location>
</feature>
<evidence type="ECO:0000313" key="2">
    <source>
        <dbReference type="EMBL" id="AZL89240.1"/>
    </source>
</evidence>
<dbReference type="RefSeq" id="YP_010788737.1">
    <property type="nucleotide sequence ID" value="NC_075367.1"/>
</dbReference>
<dbReference type="EMBL" id="MH046811">
    <property type="protein sequence ID" value="AZL89240.1"/>
    <property type="molecule type" value="Genomic_DNA"/>
</dbReference>
<dbReference type="KEGG" id="vg:80526032"/>
<feature type="compositionally biased region" description="Polar residues" evidence="1">
    <location>
        <begin position="295"/>
        <end position="325"/>
    </location>
</feature>
<feature type="compositionally biased region" description="Polar residues" evidence="1">
    <location>
        <begin position="533"/>
        <end position="550"/>
    </location>
</feature>
<protein>
    <submittedName>
        <fullName evidence="2">Uncharacterized protein</fullName>
    </submittedName>
</protein>
<accession>A0A3Q8U7P3</accession>
<feature type="compositionally biased region" description="Basic residues" evidence="1">
    <location>
        <begin position="491"/>
        <end position="505"/>
    </location>
</feature>
<sequence>MNGYNISNYKDLFIDIDKFDEENISYVKPILFYQVTKNMGVYYEKIVEPKKIKSSKSETKSKSKNKKDHKSTKTTLSETTPVRQKRKQKIIIQTPKMVVPFGVKEFDNNGRKSYNMCLSFSTLTNLYNDDDIKKFYYFIKKIDTINQETISEYIKPWKLPKNLKYKKTLQRLSDDFPHYMSINMPHDEKLGFLFNTYDESGKKSTIDIIEKRSIVSAVIELTDIKFTDKIFKSNWTVMQIRKFKPYSPIQEFFMTECFICDEDDPEDTVYANLIEKYHKTLQIPLTIPCPPQMYNPTNPYQTNPYQSNPYQSNPYQSNPYQTYSTNSNIPNHPNYNIPPPPGPIPQKNNTQTEGANFKPPSLQELLSAKKLLKPTTTIIKEVNQGKVIEEGQDMSLPILPPPPPPPLSENNKSSEKLSNKSSNKLSNKSPEKSSNKSSNKSPEKSSNKSSNKSPEKSSKKNLNKSLDDPSKKNINKSENKSSEKKSEKTSKKTINKSSNKPKPKNISKYSDSDDDSDENNIAETNIVKRKQTNSKNKITKNVQKNSQKNA</sequence>
<feature type="compositionally biased region" description="Low complexity" evidence="1">
    <location>
        <begin position="419"/>
        <end position="428"/>
    </location>
</feature>
<feature type="region of interest" description="Disordered" evidence="1">
    <location>
        <begin position="54"/>
        <end position="87"/>
    </location>
</feature>
<feature type="compositionally biased region" description="Basic and acidic residues" evidence="1">
    <location>
        <begin position="465"/>
        <end position="490"/>
    </location>
</feature>
<dbReference type="GeneID" id="80526032"/>
<feature type="compositionally biased region" description="Basic residues" evidence="1">
    <location>
        <begin position="62"/>
        <end position="72"/>
    </location>
</feature>
<proteinExistence type="predicted"/>
<organism evidence="2">
    <name type="scientific">Megavirus baoshan</name>
    <dbReference type="NCBI Taxonomy" id="2496520"/>
    <lineage>
        <taxon>Viruses</taxon>
        <taxon>Varidnaviria</taxon>
        <taxon>Bamfordvirae</taxon>
        <taxon>Nucleocytoviricota</taxon>
        <taxon>Megaviricetes</taxon>
        <taxon>Imitervirales</taxon>
        <taxon>Mimiviridae</taxon>
        <taxon>Megamimivirinae</taxon>
        <taxon>Megavirus</taxon>
        <taxon>Megavirus baoshanense</taxon>
    </lineage>
</organism>
<feature type="compositionally biased region" description="Pro residues" evidence="1">
    <location>
        <begin position="398"/>
        <end position="407"/>
    </location>
</feature>
<feature type="region of interest" description="Disordered" evidence="1">
    <location>
        <begin position="393"/>
        <end position="550"/>
    </location>
</feature>